<dbReference type="Pfam" id="PF02684">
    <property type="entry name" value="LpxB"/>
    <property type="match status" value="1"/>
</dbReference>
<keyword evidence="5" id="KW-0808">Transferase</keyword>
<evidence type="ECO:0000256" key="6">
    <source>
        <dbReference type="ARBA" id="ARBA00023098"/>
    </source>
</evidence>
<dbReference type="GO" id="GO:0009245">
    <property type="term" value="P:lipid A biosynthetic process"/>
    <property type="evidence" value="ECO:0007669"/>
    <property type="project" value="UniProtKB-KW"/>
</dbReference>
<evidence type="ECO:0000256" key="3">
    <source>
        <dbReference type="ARBA" id="ARBA00022556"/>
    </source>
</evidence>
<evidence type="ECO:0000313" key="8">
    <source>
        <dbReference type="EMBL" id="KAL3714678.1"/>
    </source>
</evidence>
<dbReference type="NCBIfam" id="TIGR00215">
    <property type="entry name" value="lpxB"/>
    <property type="match status" value="1"/>
</dbReference>
<name>A0ABD3IMF8_EUCGL</name>
<comment type="caution">
    <text evidence="8">The sequence shown here is derived from an EMBL/GenBank/DDBJ whole genome shotgun (WGS) entry which is preliminary data.</text>
</comment>
<dbReference type="SUPFAM" id="SSF53756">
    <property type="entry name" value="UDP-Glycosyltransferase/glycogen phosphorylase"/>
    <property type="match status" value="1"/>
</dbReference>
<dbReference type="GO" id="GO:0016020">
    <property type="term" value="C:membrane"/>
    <property type="evidence" value="ECO:0007669"/>
    <property type="project" value="GOC"/>
</dbReference>
<dbReference type="GO" id="GO:0008915">
    <property type="term" value="F:lipid-A-disaccharide synthase activity"/>
    <property type="evidence" value="ECO:0007669"/>
    <property type="project" value="UniProtKB-EC"/>
</dbReference>
<dbReference type="AlphaFoldDB" id="A0ABD3IMF8"/>
<dbReference type="Proteomes" id="UP001634007">
    <property type="component" value="Unassembled WGS sequence"/>
</dbReference>
<evidence type="ECO:0000256" key="7">
    <source>
        <dbReference type="ARBA" id="ARBA00048975"/>
    </source>
</evidence>
<keyword evidence="4" id="KW-0328">Glycosyltransferase</keyword>
<evidence type="ECO:0000313" key="9">
    <source>
        <dbReference type="Proteomes" id="UP001634007"/>
    </source>
</evidence>
<dbReference type="EMBL" id="JBJKBG010000011">
    <property type="protein sequence ID" value="KAL3714678.1"/>
    <property type="molecule type" value="Genomic_DNA"/>
</dbReference>
<reference evidence="8 9" key="1">
    <citation type="submission" date="2024-11" db="EMBL/GenBank/DDBJ databases">
        <title>Chromosome-level genome assembly of Eucalyptus globulus Labill. provides insights into its genome evolution.</title>
        <authorList>
            <person name="Li X."/>
        </authorList>
    </citation>
    <scope>NUCLEOTIDE SEQUENCE [LARGE SCALE GENOMIC DNA]</scope>
    <source>
        <strain evidence="8">CL2024</strain>
        <tissue evidence="8">Fresh tender leaves</tissue>
    </source>
</reference>
<keyword evidence="3" id="KW-0441">Lipid A biosynthesis</keyword>
<organism evidence="8 9">
    <name type="scientific">Eucalyptus globulus</name>
    <name type="common">Tasmanian blue gum</name>
    <dbReference type="NCBI Taxonomy" id="34317"/>
    <lineage>
        <taxon>Eukaryota</taxon>
        <taxon>Viridiplantae</taxon>
        <taxon>Streptophyta</taxon>
        <taxon>Embryophyta</taxon>
        <taxon>Tracheophyta</taxon>
        <taxon>Spermatophyta</taxon>
        <taxon>Magnoliopsida</taxon>
        <taxon>eudicotyledons</taxon>
        <taxon>Gunneridae</taxon>
        <taxon>Pentapetalae</taxon>
        <taxon>rosids</taxon>
        <taxon>malvids</taxon>
        <taxon>Myrtales</taxon>
        <taxon>Myrtaceae</taxon>
        <taxon>Myrtoideae</taxon>
        <taxon>Eucalypteae</taxon>
        <taxon>Eucalyptus</taxon>
    </lineage>
</organism>
<keyword evidence="2" id="KW-0444">Lipid biosynthesis</keyword>
<comment type="catalytic activity">
    <reaction evidence="7">
        <text>a lipid X + a UDP-2-N,3-O-bis[(3R)-3-hydroxyacyl]-alpha-D-glucosamine = a lipid A disaccharide + UDP + H(+)</text>
        <dbReference type="Rhea" id="RHEA:67828"/>
        <dbReference type="ChEBI" id="CHEBI:15378"/>
        <dbReference type="ChEBI" id="CHEBI:58223"/>
        <dbReference type="ChEBI" id="CHEBI:137748"/>
        <dbReference type="ChEBI" id="CHEBI:176338"/>
        <dbReference type="ChEBI" id="CHEBI:176343"/>
        <dbReference type="EC" id="2.4.1.182"/>
    </reaction>
</comment>
<evidence type="ECO:0000256" key="2">
    <source>
        <dbReference type="ARBA" id="ARBA00022516"/>
    </source>
</evidence>
<accession>A0ABD3IMF8</accession>
<dbReference type="EC" id="2.4.1.182" evidence="1"/>
<dbReference type="PANTHER" id="PTHR30372">
    <property type="entry name" value="LIPID-A-DISACCHARIDE SYNTHASE"/>
    <property type="match status" value="1"/>
</dbReference>
<proteinExistence type="predicted"/>
<sequence length="469" mass="51578">MAVVLRTARKLYGNRRGPCVSGVWRSHASMSGESVVGMAARDGELRVFVVAGEVSGDTIASRLMACLKSLSPFPVRFAGVGGSMMSKQGLKSLFPMEDISVMGIWELMPHLSKIRVKLKETVDAALLFQPHVVVTVDSKGFSFRLLKLLRAGHYQQYADGPVHFHYVAPSFWAWKGGEARLANLAKFVDHIFCILPNEAEVCKLNGLSANFVGHPILEDALELNQGEDASRIQNLAGSRESFWSKYRVPSGGTIISLLPGSRLQEVARMLPIFAETVKMLKSSISELLTVVHVASNQHVEDYVDGFVRKWPVPVILVPGGETQPKYEALNASRVALCTSGTVAVEMQVARLPCVVAYRAHFLTELFIRYKAKIPYISLPNILLNASVIPEALFQQCTPGNLTSLLMELIHDEGLREKQILAAPEVMKLLWPSEKVAKRAQWGSSSKCLYGSPSMIAASTILDYVKPTSR</sequence>
<protein>
    <recommendedName>
        <fullName evidence="1">lipid-A-disaccharide synthase</fullName>
        <ecNumber evidence="1">2.4.1.182</ecNumber>
    </recommendedName>
</protein>
<dbReference type="PANTHER" id="PTHR30372:SF4">
    <property type="entry name" value="LIPID-A-DISACCHARIDE SYNTHASE, MITOCHONDRIAL-RELATED"/>
    <property type="match status" value="1"/>
</dbReference>
<evidence type="ECO:0000256" key="5">
    <source>
        <dbReference type="ARBA" id="ARBA00022679"/>
    </source>
</evidence>
<evidence type="ECO:0000256" key="4">
    <source>
        <dbReference type="ARBA" id="ARBA00022676"/>
    </source>
</evidence>
<keyword evidence="6" id="KW-0443">Lipid metabolism</keyword>
<gene>
    <name evidence="8" type="ORF">ACJRO7_006562</name>
</gene>
<evidence type="ECO:0000256" key="1">
    <source>
        <dbReference type="ARBA" id="ARBA00012687"/>
    </source>
</evidence>
<keyword evidence="9" id="KW-1185">Reference proteome</keyword>
<dbReference type="InterPro" id="IPR003835">
    <property type="entry name" value="Glyco_trans_19"/>
</dbReference>